<organism evidence="1 2">
    <name type="scientific">Corallococcus llansteffanensis</name>
    <dbReference type="NCBI Taxonomy" id="2316731"/>
    <lineage>
        <taxon>Bacteria</taxon>
        <taxon>Pseudomonadati</taxon>
        <taxon>Myxococcota</taxon>
        <taxon>Myxococcia</taxon>
        <taxon>Myxococcales</taxon>
        <taxon>Cystobacterineae</taxon>
        <taxon>Myxococcaceae</taxon>
        <taxon>Corallococcus</taxon>
    </lineage>
</organism>
<evidence type="ECO:0000313" key="2">
    <source>
        <dbReference type="Proteomes" id="UP000272888"/>
    </source>
</evidence>
<reference evidence="2" key="1">
    <citation type="submission" date="2018-09" db="EMBL/GenBank/DDBJ databases">
        <authorList>
            <person name="Livingstone P.G."/>
            <person name="Whitworth D.E."/>
        </authorList>
    </citation>
    <scope>NUCLEOTIDE SEQUENCE [LARGE SCALE GENOMIC DNA]</scope>
    <source>
        <strain evidence="2">CA051B</strain>
    </source>
</reference>
<accession>A0A3A8NYX6</accession>
<keyword evidence="2" id="KW-1185">Reference proteome</keyword>
<dbReference type="AlphaFoldDB" id="A0A3A8NYX6"/>
<dbReference type="RefSeq" id="WP_120647137.1">
    <property type="nucleotide sequence ID" value="NZ_RAWB01000488.1"/>
</dbReference>
<dbReference type="Proteomes" id="UP000272888">
    <property type="component" value="Unassembled WGS sequence"/>
</dbReference>
<gene>
    <name evidence="1" type="ORF">D7V93_32830</name>
</gene>
<proteinExistence type="predicted"/>
<name>A0A3A8NYX6_9BACT</name>
<evidence type="ECO:0000313" key="1">
    <source>
        <dbReference type="EMBL" id="RKH48729.1"/>
    </source>
</evidence>
<protein>
    <submittedName>
        <fullName evidence="1">Uncharacterized protein</fullName>
    </submittedName>
</protein>
<dbReference type="EMBL" id="RAWB01000488">
    <property type="protein sequence ID" value="RKH48729.1"/>
    <property type="molecule type" value="Genomic_DNA"/>
</dbReference>
<comment type="caution">
    <text evidence="1">The sequence shown here is derived from an EMBL/GenBank/DDBJ whole genome shotgun (WGS) entry which is preliminary data.</text>
</comment>
<sequence>MARLLTVEGVSYRWRLQGRSESLGGLAHRLLTVMWAEATRQALHVWIRHDDPWLHVGEVDVSALETRSVGPGLVARVVTLARAAGWEPEKRGPTLKFLLEEDARLVALDVPRGG</sequence>